<dbReference type="AlphaFoldDB" id="A0A0E9SUZ4"/>
<evidence type="ECO:0000313" key="1">
    <source>
        <dbReference type="EMBL" id="JAH45194.1"/>
    </source>
</evidence>
<sequence length="65" mass="7686">MLAWLQFSFFLWMFHFHFFPVPYCLRKLFSCPASCLLALSGESVSLGLSILSLKVFWYFFQLHSV</sequence>
<proteinExistence type="predicted"/>
<protein>
    <submittedName>
        <fullName evidence="1">Uncharacterized protein</fullName>
    </submittedName>
</protein>
<dbReference type="EMBL" id="GBXM01063383">
    <property type="protein sequence ID" value="JAH45194.1"/>
    <property type="molecule type" value="Transcribed_RNA"/>
</dbReference>
<organism evidence="1">
    <name type="scientific">Anguilla anguilla</name>
    <name type="common">European freshwater eel</name>
    <name type="synonym">Muraena anguilla</name>
    <dbReference type="NCBI Taxonomy" id="7936"/>
    <lineage>
        <taxon>Eukaryota</taxon>
        <taxon>Metazoa</taxon>
        <taxon>Chordata</taxon>
        <taxon>Craniata</taxon>
        <taxon>Vertebrata</taxon>
        <taxon>Euteleostomi</taxon>
        <taxon>Actinopterygii</taxon>
        <taxon>Neopterygii</taxon>
        <taxon>Teleostei</taxon>
        <taxon>Anguilliformes</taxon>
        <taxon>Anguillidae</taxon>
        <taxon>Anguilla</taxon>
    </lineage>
</organism>
<reference evidence="1" key="1">
    <citation type="submission" date="2014-11" db="EMBL/GenBank/DDBJ databases">
        <authorList>
            <person name="Amaro Gonzalez C."/>
        </authorList>
    </citation>
    <scope>NUCLEOTIDE SEQUENCE</scope>
</reference>
<accession>A0A0E9SUZ4</accession>
<name>A0A0E9SUZ4_ANGAN</name>
<reference evidence="1" key="2">
    <citation type="journal article" date="2015" name="Fish Shellfish Immunol.">
        <title>Early steps in the European eel (Anguilla anguilla)-Vibrio vulnificus interaction in the gills: Role of the RtxA13 toxin.</title>
        <authorList>
            <person name="Callol A."/>
            <person name="Pajuelo D."/>
            <person name="Ebbesson L."/>
            <person name="Teles M."/>
            <person name="MacKenzie S."/>
            <person name="Amaro C."/>
        </authorList>
    </citation>
    <scope>NUCLEOTIDE SEQUENCE</scope>
</reference>